<keyword evidence="9" id="KW-1185">Reference proteome</keyword>
<dbReference type="Proteomes" id="UP000092714">
    <property type="component" value="Unassembled WGS sequence"/>
</dbReference>
<dbReference type="PANTHER" id="PTHR11573:SF6">
    <property type="entry name" value="RIBONUCLEOSIDE-DIPHOSPHATE REDUCTASE LARGE SUBUNIT"/>
    <property type="match status" value="1"/>
</dbReference>
<evidence type="ECO:0000256" key="5">
    <source>
        <dbReference type="ARBA" id="ARBA00047754"/>
    </source>
</evidence>
<comment type="function">
    <text evidence="6">Provides the precursors necessary for DNA synthesis. Catalyzes the biosynthesis of deoxyribonucleotides from the corresponding ribonucleotides.</text>
</comment>
<dbReference type="eggNOG" id="COG0209">
    <property type="taxonomic scope" value="Bacteria"/>
</dbReference>
<comment type="caution">
    <text evidence="8">The sequence shown here is derived from an EMBL/GenBank/DDBJ whole genome shotgun (WGS) entry which is preliminary data.</text>
</comment>
<dbReference type="InterPro" id="IPR000788">
    <property type="entry name" value="RNR_lg_C"/>
</dbReference>
<evidence type="ECO:0000256" key="2">
    <source>
        <dbReference type="ARBA" id="ARBA00012274"/>
    </source>
</evidence>
<evidence type="ECO:0000313" key="8">
    <source>
        <dbReference type="EMBL" id="OBY09801.1"/>
    </source>
</evidence>
<organism evidence="8 9">
    <name type="scientific">Clostridium paraputrificum</name>
    <dbReference type="NCBI Taxonomy" id="29363"/>
    <lineage>
        <taxon>Bacteria</taxon>
        <taxon>Bacillati</taxon>
        <taxon>Bacillota</taxon>
        <taxon>Clostridia</taxon>
        <taxon>Eubacteriales</taxon>
        <taxon>Clostridiaceae</taxon>
        <taxon>Clostridium</taxon>
    </lineage>
</organism>
<dbReference type="CDD" id="cd01679">
    <property type="entry name" value="RNR_I"/>
    <property type="match status" value="1"/>
</dbReference>
<dbReference type="InterPro" id="IPR008926">
    <property type="entry name" value="RNR_R1-su_N"/>
</dbReference>
<dbReference type="NCBIfam" id="NF005483">
    <property type="entry name" value="PRK07088.1"/>
    <property type="match status" value="1"/>
</dbReference>
<dbReference type="SUPFAM" id="SSF48168">
    <property type="entry name" value="R1 subunit of ribonucleotide reductase, N-terminal domain"/>
    <property type="match status" value="1"/>
</dbReference>
<gene>
    <name evidence="8" type="ORF">CP373A1_14130</name>
</gene>
<dbReference type="GO" id="GO:0005971">
    <property type="term" value="C:ribonucleoside-diphosphate reductase complex"/>
    <property type="evidence" value="ECO:0007669"/>
    <property type="project" value="TreeGrafter"/>
</dbReference>
<dbReference type="AlphaFoldDB" id="A0A1B8RM33"/>
<dbReference type="NCBIfam" id="TIGR02506">
    <property type="entry name" value="NrdE_NrdA"/>
    <property type="match status" value="1"/>
</dbReference>
<keyword evidence="3 6" id="KW-0560">Oxidoreductase</keyword>
<dbReference type="InterPro" id="IPR013509">
    <property type="entry name" value="RNR_lsu_N"/>
</dbReference>
<dbReference type="PRINTS" id="PR01183">
    <property type="entry name" value="RIBORDTASEM1"/>
</dbReference>
<dbReference type="PANTHER" id="PTHR11573">
    <property type="entry name" value="RIBONUCLEOSIDE-DIPHOSPHATE REDUCTASE LARGE CHAIN"/>
    <property type="match status" value="1"/>
</dbReference>
<dbReference type="PROSITE" id="PS00089">
    <property type="entry name" value="RIBORED_LARGE"/>
    <property type="match status" value="1"/>
</dbReference>
<comment type="similarity">
    <text evidence="1 6">Belongs to the ribonucleoside diphosphate reductase large chain family.</text>
</comment>
<dbReference type="GO" id="GO:0005524">
    <property type="term" value="F:ATP binding"/>
    <property type="evidence" value="ECO:0007669"/>
    <property type="project" value="InterPro"/>
</dbReference>
<evidence type="ECO:0000259" key="7">
    <source>
        <dbReference type="PROSITE" id="PS00089"/>
    </source>
</evidence>
<evidence type="ECO:0000256" key="6">
    <source>
        <dbReference type="RuleBase" id="RU003410"/>
    </source>
</evidence>
<dbReference type="GO" id="GO:0004748">
    <property type="term" value="F:ribonucleoside-diphosphate reductase activity, thioredoxin disulfide as acceptor"/>
    <property type="evidence" value="ECO:0007669"/>
    <property type="project" value="UniProtKB-EC"/>
</dbReference>
<dbReference type="SUPFAM" id="SSF51998">
    <property type="entry name" value="PFL-like glycyl radical enzymes"/>
    <property type="match status" value="1"/>
</dbReference>
<dbReference type="InterPro" id="IPR039718">
    <property type="entry name" value="Rrm1"/>
</dbReference>
<sequence>MIKKNTIYSGGVELEKIEKLCREGLLAIKDNEGIYTLDRLKEALEHIITPKMNDKQLMECIIQVSLELTTEMEPKWQYVSARLYTLKLYDEVKKIRGINSESGLYSGLYKFIEELTEEGLYGKYILENYTEEEVKELENVIKPERDFLFTYSGISLLSKRYLVHNYDREVVELPQQMFMGIAMHLAIPEEKENRVNWAIRFYDVLSSLKATMATPTMSNARKPFYQLSSCFIDTVDDSLKGIYKSLDNFAEVSKFGGGMGIYIGKVRALGSAIRGFKGASGGIIPWIKLFNDTAIAVDQLGVRNGSVAIWLDAWHKDLPEFLQLRTNNGDDRKKAHDIFPGLCYPELFWRLAETDIDANWYMMCPHEIRTVKGYSLEDFYGEEWEERYYDCVNDCRIEKRVMSVKDIVRLIIKSAAETGTPFAFYRDTVNRMNPNKHKGMIYSSNLCTEIMQNMSPMEIRKSEIVDENGDKIVVERTKSGDFVVCNLSSIVLGNVDVLNDKELDYVVETQIRAMDNVIDLNYYSVPFADITNKKYRAIGLGTSGYHHMLVNNRIHWTSGEHLDFADKVYEKINYYAIKASMEIAKEKGRYSEFQGSDWQSGDYFDLRRYDSDEWNSLKKDINKYGIRNGYIMAVAPNGSTATIAGTSEGVDPIMSRFFLEEKKGSIVPKTAPQLCDDNYWYYNSAYNIDQEWCVKINGIRQRHIDQGQSFNLYITTNYTMRGIMNLYIEANKCGVKSIYYVRSKSLTVGDCESCSA</sequence>
<proteinExistence type="inferred from homology"/>
<evidence type="ECO:0000256" key="3">
    <source>
        <dbReference type="ARBA" id="ARBA00023002"/>
    </source>
</evidence>
<reference evidence="8 9" key="1">
    <citation type="submission" date="2016-06" db="EMBL/GenBank/DDBJ databases">
        <authorList>
            <person name="Kjaerup R.B."/>
            <person name="Dalgaard T.S."/>
            <person name="Juul-Madsen H.R."/>
        </authorList>
    </citation>
    <scope>NUCLEOTIDE SEQUENCE [LARGE SCALE GENOMIC DNA]</scope>
    <source>
        <strain evidence="8 9">373-A1</strain>
    </source>
</reference>
<protein>
    <recommendedName>
        <fullName evidence="2 6">Ribonucleoside-diphosphate reductase</fullName>
        <ecNumber evidence="2 6">1.17.4.1</ecNumber>
    </recommendedName>
</protein>
<dbReference type="UniPathway" id="UPA00326"/>
<dbReference type="EMBL" id="MAPZ01000026">
    <property type="protein sequence ID" value="OBY09801.1"/>
    <property type="molecule type" value="Genomic_DNA"/>
</dbReference>
<name>A0A1B8RM33_9CLOT</name>
<accession>A0A1B8RM33</accession>
<evidence type="ECO:0000313" key="9">
    <source>
        <dbReference type="Proteomes" id="UP000092714"/>
    </source>
</evidence>
<dbReference type="Pfam" id="PF00317">
    <property type="entry name" value="Ribonuc_red_lgN"/>
    <property type="match status" value="1"/>
</dbReference>
<feature type="domain" description="Ribonucleotide reductase large subunit" evidence="7">
    <location>
        <begin position="614"/>
        <end position="636"/>
    </location>
</feature>
<dbReference type="InterPro" id="IPR013346">
    <property type="entry name" value="NrdE_NrdA_C"/>
</dbReference>
<evidence type="ECO:0000256" key="4">
    <source>
        <dbReference type="ARBA" id="ARBA00023116"/>
    </source>
</evidence>
<dbReference type="Pfam" id="PF02867">
    <property type="entry name" value="Ribonuc_red_lgC"/>
    <property type="match status" value="1"/>
</dbReference>
<evidence type="ECO:0000256" key="1">
    <source>
        <dbReference type="ARBA" id="ARBA00010406"/>
    </source>
</evidence>
<keyword evidence="4 6" id="KW-0215">Deoxyribonucleotide synthesis</keyword>
<dbReference type="EC" id="1.17.4.1" evidence="2 6"/>
<dbReference type="GO" id="GO:0009263">
    <property type="term" value="P:deoxyribonucleotide biosynthetic process"/>
    <property type="evidence" value="ECO:0007669"/>
    <property type="project" value="UniProtKB-KW"/>
</dbReference>
<comment type="catalytic activity">
    <reaction evidence="5 6">
        <text>a 2'-deoxyribonucleoside 5'-diphosphate + [thioredoxin]-disulfide + H2O = a ribonucleoside 5'-diphosphate + [thioredoxin]-dithiol</text>
        <dbReference type="Rhea" id="RHEA:23252"/>
        <dbReference type="Rhea" id="RHEA-COMP:10698"/>
        <dbReference type="Rhea" id="RHEA-COMP:10700"/>
        <dbReference type="ChEBI" id="CHEBI:15377"/>
        <dbReference type="ChEBI" id="CHEBI:29950"/>
        <dbReference type="ChEBI" id="CHEBI:50058"/>
        <dbReference type="ChEBI" id="CHEBI:57930"/>
        <dbReference type="ChEBI" id="CHEBI:73316"/>
        <dbReference type="EC" id="1.17.4.1"/>
    </reaction>
</comment>
<dbReference type="Gene3D" id="3.20.70.20">
    <property type="match status" value="1"/>
</dbReference>